<dbReference type="PANTHER" id="PTHR31672">
    <property type="entry name" value="BNACNNG10540D PROTEIN"/>
    <property type="match status" value="1"/>
</dbReference>
<dbReference type="SUPFAM" id="SSF50965">
    <property type="entry name" value="Galactose oxidase, central domain"/>
    <property type="match status" value="1"/>
</dbReference>
<keyword evidence="3" id="KW-1185">Reference proteome</keyword>
<dbReference type="OrthoDB" id="591557at2759"/>
<reference evidence="2" key="1">
    <citation type="submission" date="2020-09" db="EMBL/GenBank/DDBJ databases">
        <title>Genome-Enabled Discovery of Anthraquinone Biosynthesis in Senna tora.</title>
        <authorList>
            <person name="Kang S.-H."/>
            <person name="Pandey R.P."/>
            <person name="Lee C.-M."/>
            <person name="Sim J.-S."/>
            <person name="Jeong J.-T."/>
            <person name="Choi B.-S."/>
            <person name="Jung M."/>
            <person name="Ginzburg D."/>
            <person name="Zhao K."/>
            <person name="Won S.Y."/>
            <person name="Oh T.-J."/>
            <person name="Yu Y."/>
            <person name="Kim N.-H."/>
            <person name="Lee O.R."/>
            <person name="Lee T.-H."/>
            <person name="Bashyal P."/>
            <person name="Kim T.-S."/>
            <person name="Lee W.-H."/>
            <person name="Kawkins C."/>
            <person name="Kim C.-K."/>
            <person name="Kim J.S."/>
            <person name="Ahn B.O."/>
            <person name="Rhee S.Y."/>
            <person name="Sohng J.K."/>
        </authorList>
    </citation>
    <scope>NUCLEOTIDE SEQUENCE</scope>
    <source>
        <tissue evidence="2">Leaf</tissue>
    </source>
</reference>
<dbReference type="SMART" id="SM00256">
    <property type="entry name" value="FBOX"/>
    <property type="match status" value="1"/>
</dbReference>
<dbReference type="PROSITE" id="PS50181">
    <property type="entry name" value="FBOX"/>
    <property type="match status" value="1"/>
</dbReference>
<evidence type="ECO:0000259" key="1">
    <source>
        <dbReference type="PROSITE" id="PS50181"/>
    </source>
</evidence>
<dbReference type="InterPro" id="IPR036047">
    <property type="entry name" value="F-box-like_dom_sf"/>
</dbReference>
<dbReference type="Proteomes" id="UP000634136">
    <property type="component" value="Unassembled WGS sequence"/>
</dbReference>
<protein>
    <submittedName>
        <fullName evidence="2">F-box/kelch-repeat protein</fullName>
    </submittedName>
</protein>
<name>A0A834SZQ1_9FABA</name>
<evidence type="ECO:0000313" key="3">
    <source>
        <dbReference type="Proteomes" id="UP000634136"/>
    </source>
</evidence>
<sequence length="325" mass="36949">MNNLPEDILVNILLFLPLKSLLRFKSVSKKWRSIISDPHFANFHFQSSSSLSHRLLHIVDSQVGSVDLDSSFFDRSAVFELHLPNNVPPHEIWGSCRGFVLLHDFHSSNFIMLNPFTGSYRRFPNSPKPSELCPFICGFGYDAYTDDYLVVQAANLTYDTDEFDVEFFSMKANSWTKIADRTNFPYSNGYDQTIVGTFLNGAIHWLVGRRYASVQLLIRFNLRERNFMEMPLPDGFESGFHFSCLVTLGGCLSICKINDSDKTANIWSMKEYGVKSSWTKSFVLSLAYIPNRYFIPKGLTQSGEIVGSDEATRVSSVSSQAEQEK</sequence>
<proteinExistence type="predicted"/>
<gene>
    <name evidence="2" type="ORF">G2W53_034704</name>
</gene>
<dbReference type="Pfam" id="PF00646">
    <property type="entry name" value="F-box"/>
    <property type="match status" value="1"/>
</dbReference>
<dbReference type="NCBIfam" id="TIGR01640">
    <property type="entry name" value="F_box_assoc_1"/>
    <property type="match status" value="1"/>
</dbReference>
<dbReference type="SUPFAM" id="SSF81383">
    <property type="entry name" value="F-box domain"/>
    <property type="match status" value="1"/>
</dbReference>
<dbReference type="Pfam" id="PF08268">
    <property type="entry name" value="FBA_3"/>
    <property type="match status" value="1"/>
</dbReference>
<feature type="domain" description="F-box" evidence="1">
    <location>
        <begin position="1"/>
        <end position="48"/>
    </location>
</feature>
<dbReference type="InterPro" id="IPR001810">
    <property type="entry name" value="F-box_dom"/>
</dbReference>
<dbReference type="InterPro" id="IPR011043">
    <property type="entry name" value="Gal_Oxase/kelch_b-propeller"/>
</dbReference>
<dbReference type="InterPro" id="IPR050796">
    <property type="entry name" value="SCF_F-box_component"/>
</dbReference>
<dbReference type="AlphaFoldDB" id="A0A834SZQ1"/>
<organism evidence="2 3">
    <name type="scientific">Senna tora</name>
    <dbReference type="NCBI Taxonomy" id="362788"/>
    <lineage>
        <taxon>Eukaryota</taxon>
        <taxon>Viridiplantae</taxon>
        <taxon>Streptophyta</taxon>
        <taxon>Embryophyta</taxon>
        <taxon>Tracheophyta</taxon>
        <taxon>Spermatophyta</taxon>
        <taxon>Magnoliopsida</taxon>
        <taxon>eudicotyledons</taxon>
        <taxon>Gunneridae</taxon>
        <taxon>Pentapetalae</taxon>
        <taxon>rosids</taxon>
        <taxon>fabids</taxon>
        <taxon>Fabales</taxon>
        <taxon>Fabaceae</taxon>
        <taxon>Caesalpinioideae</taxon>
        <taxon>Cassia clade</taxon>
        <taxon>Senna</taxon>
    </lineage>
</organism>
<dbReference type="PANTHER" id="PTHR31672:SF13">
    <property type="entry name" value="F-BOX PROTEIN CPR30-LIKE"/>
    <property type="match status" value="1"/>
</dbReference>
<dbReference type="EMBL" id="JAAIUW010000010">
    <property type="protein sequence ID" value="KAF7813728.1"/>
    <property type="molecule type" value="Genomic_DNA"/>
</dbReference>
<dbReference type="InterPro" id="IPR017451">
    <property type="entry name" value="F-box-assoc_interact_dom"/>
</dbReference>
<dbReference type="Gene3D" id="1.20.1280.50">
    <property type="match status" value="1"/>
</dbReference>
<comment type="caution">
    <text evidence="2">The sequence shown here is derived from an EMBL/GenBank/DDBJ whole genome shotgun (WGS) entry which is preliminary data.</text>
</comment>
<dbReference type="InterPro" id="IPR013187">
    <property type="entry name" value="F-box-assoc_dom_typ3"/>
</dbReference>
<accession>A0A834SZQ1</accession>
<evidence type="ECO:0000313" key="2">
    <source>
        <dbReference type="EMBL" id="KAF7813728.1"/>
    </source>
</evidence>